<protein>
    <recommendedName>
        <fullName evidence="1">PLAT domain-containing protein</fullName>
    </recommendedName>
</protein>
<dbReference type="AlphaFoldDB" id="A0A5D0NWP5"/>
<feature type="domain" description="PLAT" evidence="1">
    <location>
        <begin position="54"/>
        <end position="164"/>
    </location>
</feature>
<name>A0A5D0NWP5_9ACTN</name>
<dbReference type="Gene3D" id="2.60.60.20">
    <property type="entry name" value="PLAT/LH2 domain"/>
    <property type="match status" value="1"/>
</dbReference>
<sequence>MMLLNPFGAAPGRSRRFRPPWWWAQAVGACVAVLTVVASTAAPVQAAQPRIAYENYGLGLETGTADGASGTDSTVEIALVGDKDTSSYYAFPSHNLCAGCNEVETVPVSEDLGTIRALRIKFTRHWWDNWQLHNAYVNLPDGRTLDNLCDCWFDGDMTKDLPVH</sequence>
<proteinExistence type="predicted"/>
<dbReference type="Pfam" id="PF01477">
    <property type="entry name" value="PLAT"/>
    <property type="match status" value="1"/>
</dbReference>
<comment type="caution">
    <text evidence="2">The sequence shown here is derived from an EMBL/GenBank/DDBJ whole genome shotgun (WGS) entry which is preliminary data.</text>
</comment>
<dbReference type="PROSITE" id="PS50095">
    <property type="entry name" value="PLAT"/>
    <property type="match status" value="1"/>
</dbReference>
<dbReference type="EMBL" id="VSFG01000001">
    <property type="protein sequence ID" value="TYB48624.1"/>
    <property type="molecule type" value="Genomic_DNA"/>
</dbReference>
<organism evidence="2 3">
    <name type="scientific">Actinomadura chibensis</name>
    <dbReference type="NCBI Taxonomy" id="392828"/>
    <lineage>
        <taxon>Bacteria</taxon>
        <taxon>Bacillati</taxon>
        <taxon>Actinomycetota</taxon>
        <taxon>Actinomycetes</taxon>
        <taxon>Streptosporangiales</taxon>
        <taxon>Thermomonosporaceae</taxon>
        <taxon>Actinomadura</taxon>
    </lineage>
</organism>
<evidence type="ECO:0000313" key="3">
    <source>
        <dbReference type="Proteomes" id="UP000323380"/>
    </source>
</evidence>
<evidence type="ECO:0000259" key="1">
    <source>
        <dbReference type="PROSITE" id="PS50095"/>
    </source>
</evidence>
<dbReference type="Proteomes" id="UP000323380">
    <property type="component" value="Unassembled WGS sequence"/>
</dbReference>
<evidence type="ECO:0000313" key="2">
    <source>
        <dbReference type="EMBL" id="TYB48624.1"/>
    </source>
</evidence>
<dbReference type="RefSeq" id="WP_067889307.1">
    <property type="nucleotide sequence ID" value="NZ_VSFG01000001.1"/>
</dbReference>
<dbReference type="InterPro" id="IPR001024">
    <property type="entry name" value="PLAT/LH2_dom"/>
</dbReference>
<dbReference type="SUPFAM" id="SSF49723">
    <property type="entry name" value="Lipase/lipooxygenase domain (PLAT/LH2 domain)"/>
    <property type="match status" value="1"/>
</dbReference>
<accession>A0A5D0NWP5</accession>
<reference evidence="2 3" key="1">
    <citation type="submission" date="2019-08" db="EMBL/GenBank/DDBJ databases">
        <title>Actinomadura sp. nov. CYP1-5 isolated from mountain soil.</title>
        <authorList>
            <person name="Songsumanus A."/>
            <person name="Kuncharoen N."/>
            <person name="Kudo T."/>
            <person name="Yuki M."/>
            <person name="Igarashi Y."/>
            <person name="Tanasupawat S."/>
        </authorList>
    </citation>
    <scope>NUCLEOTIDE SEQUENCE [LARGE SCALE GENOMIC DNA]</scope>
    <source>
        <strain evidence="2 3">JCM 14158</strain>
    </source>
</reference>
<gene>
    <name evidence="2" type="ORF">FXF69_05400</name>
</gene>
<keyword evidence="3" id="KW-1185">Reference proteome</keyword>
<dbReference type="InterPro" id="IPR036392">
    <property type="entry name" value="PLAT/LH2_dom_sf"/>
</dbReference>